<dbReference type="GO" id="GO:0030313">
    <property type="term" value="C:cell envelope"/>
    <property type="evidence" value="ECO:0007669"/>
    <property type="project" value="UniProtKB-SubCell"/>
</dbReference>
<dbReference type="Pfam" id="PF09479">
    <property type="entry name" value="Flg_new"/>
    <property type="match status" value="9"/>
</dbReference>
<name>A0A174Z676_9FIRM</name>
<proteinExistence type="predicted"/>
<dbReference type="InterPro" id="IPR044060">
    <property type="entry name" value="Bacterial_rp_domain"/>
</dbReference>
<protein>
    <submittedName>
        <fullName evidence="4">Internalin-A</fullName>
    </submittedName>
</protein>
<dbReference type="RefSeq" id="WP_055285492.1">
    <property type="nucleotide sequence ID" value="NZ_CABIXW010000001.1"/>
</dbReference>
<accession>A0A174Z676</accession>
<feature type="chain" id="PRO_5008038544" evidence="2">
    <location>
        <begin position="25"/>
        <end position="2110"/>
    </location>
</feature>
<dbReference type="InterPro" id="IPR013378">
    <property type="entry name" value="InlB-like_B-rpt"/>
</dbReference>
<dbReference type="Pfam" id="PF18998">
    <property type="entry name" value="Flg_new_2"/>
    <property type="match status" value="1"/>
</dbReference>
<evidence type="ECO:0000313" key="5">
    <source>
        <dbReference type="Proteomes" id="UP000095780"/>
    </source>
</evidence>
<sequence length="2110" mass="236292">MKRFLSILLCSAILAAAIPGMYYAEGNQSSYDELSQLKEIDYQLNGGHYVSGYNAPDKYPAGQLPDKDDIVNQGYEFGGWYDNKELTGSPVTEISEENYTGVVVLYAKWIERYYYIDIPESVDADKTNLTVSGHAGGLYEKDKVSVSVYSKNEWNLLNGDVKLGYELYNEENKLSLTNNSVITELTATGSDKTRKYMTRLQEIPKYAGIYTDNLTFDISFETTKYNIKYETNGGTLYTDDKDEQGRAAELDNSVYEAGTKLSDLPVPGKAGSTFLGWCYDADCTDYVASTDRLLSDVVLYASWVDGQELKTVSIDTYARSYDVDANDFTITVTDKSGRLTKEEVKNKVSVKNVSDSSENTSIDITAGSVLDDGAYTFIIKCNGTWQEGCGYRLELSDDRLYFTGYDQTIREYDFTVYKPDVTNVNLRDDIKYIKSGSLSNLYVNGEKADRISVTVMTVGQDGTISQEAVKTTGSFTYSDSKLNAGDKIAVYDGDVVPQLDGSVISDDDVSFFEITSAKGNEYSYRGMAAEEILFVPDVLPVNVADDKDNDPDNDSITITKNKMSYGSDSLGAGLGLDEDTTVDTGDYLALYATGNDDIQYAVITNVSTNNADYVITYKNVTWDEVQAAMDVYQTDNVSGESILQNQDISGIEQSVEQQAVDSGFAQSVVDEVAQAVVRTNSYQELQEYLSDTMDADISIVPQDITYLPDKALGNVALYSSKKPEVKLDHVRANLSTDLKHFENVSGLRLALDIGVEISFSNMKAIVSATFEQEVKININVSGKAIWKVWGIFPYIDDYRVAVSLDLYDYTGIDFNVNVRTAEEDDDDESSSKLDEVINRIAEELKNMMEIGTTYISDKSDLSTRLEDMKDSDDDSEISVAKSLAERYSDMLDDEADWVELYSKSLTESHVRAIGIIDIEFKVEFVISANVNISMGMTYWYKNAKRYVYSIMVFDRKVTSDSIDLSEEQYEFSVYAIGTIGIRAGIRLSVAVGLISTKLASVGFTAEVGGYAQVWGYLYYQLKYAASQGRTASSMGAIYMEIGMYMEVNFLAQALSGTFSYNPTLFEKQWPLYSVGVVENVCDYAYGQDSVKDIKMKRDVKTVRLPDTYFEMQYLDMKEGLDDNNEYFTKVYDDSDRYFSITMTNPAFSYDPETNIVEVNPGREPQQDGEMIITWKSQKGSFNTKPITRKISLHWDNLRDGYYIAFQTNGGSVVDAIISKYNKEITKPEDPVKQGYTFAGWYTDEALTKKYTIPSVMPNEDRIVYAKWEAADMTYNVVDYVEGTDGVYTAASSKQETAKTDTEISPKPDIRNGFMTPAALSQRVSADGSTTINYYYARNKYNIKFVSEGSVVSEGRYTYGTLMPTPVAYRAGYVFEGWEPAVTKTVPAKDTTYTAVWKEADDVVYTTKYYLENESGEYELDKTRINKATTGQSVTADKEQYDSRLYHLTDDLPSGTVAADGSLIFRVHYDRNSYSVSFNSMGGTVSIEKKTARWGSNVIAPVPVRAGYAFAGWYVDRACTEAFDGTMPAYDITLYAKWDADKVNYTVEHLVEKLDGSYELYDRQAFTSDTDSQVTPEVKHMEGFSSPETETAIVKGDGSTVIRYFYKRNVHRFVLKLNNGQPDVEYDYKYGTKINIINPERTGYTFTGWNEDVAGTMPDRDVTYTASWKINQYTISFNTDGGSEIASITQNYNTEVSFNEIPVKKGYTFTGWDKAVPDVMPAGNIVIKAQWKKDVYTISYNLNGGKADNPETYEVDTSVITLKRPQRTGYTFTGWSGTGIDGTAMDPVITTGSTGNRSYTANWKENSYVIRFIPYGDGTTGSMQDMQLMYTDKAALSANQFKRTGYTFAGWTKKAGADKLYDDNEIISGLGTADNEIITLYPAWTANEYTVHFDTKDGDAINDLVFTYDKKYELPKASRYGYTFLGWCVEDGGTVTYKPGASADNLAGEGTVTLYASWSLNKTFTYSHPYSYRVTDDSKEEPVKLHFFIDGASGTSTSGYTRTNSIYMEGISLNEIKKHCNTMTVTISYYIKMVDDGYAEVDTTYRKDSNKSWNGWHGEKLDLKKKNKQTITHTYSIGCKDIDAICYRFDASGSFSDKYDLSNIKVSVRFD</sequence>
<evidence type="ECO:0000256" key="2">
    <source>
        <dbReference type="SAM" id="SignalP"/>
    </source>
</evidence>
<dbReference type="EMBL" id="CZBV01000001">
    <property type="protein sequence ID" value="CUQ79626.1"/>
    <property type="molecule type" value="Genomic_DNA"/>
</dbReference>
<evidence type="ECO:0000256" key="1">
    <source>
        <dbReference type="ARBA" id="ARBA00004196"/>
    </source>
</evidence>
<dbReference type="Proteomes" id="UP000095780">
    <property type="component" value="Unassembled WGS sequence"/>
</dbReference>
<keyword evidence="2" id="KW-0732">Signal</keyword>
<evidence type="ECO:0000259" key="3">
    <source>
        <dbReference type="Pfam" id="PF18998"/>
    </source>
</evidence>
<evidence type="ECO:0000313" key="4">
    <source>
        <dbReference type="EMBL" id="CUQ79626.1"/>
    </source>
</evidence>
<gene>
    <name evidence="4" type="primary">inlA</name>
    <name evidence="4" type="ORF">ERS852492_00070</name>
</gene>
<feature type="signal peptide" evidence="2">
    <location>
        <begin position="1"/>
        <end position="24"/>
    </location>
</feature>
<dbReference type="NCBIfam" id="TIGR02543">
    <property type="entry name" value="List_Bact_rpt"/>
    <property type="match status" value="5"/>
</dbReference>
<organism evidence="4 5">
    <name type="scientific">Lachnospira eligens</name>
    <dbReference type="NCBI Taxonomy" id="39485"/>
    <lineage>
        <taxon>Bacteria</taxon>
        <taxon>Bacillati</taxon>
        <taxon>Bacillota</taxon>
        <taxon>Clostridia</taxon>
        <taxon>Lachnospirales</taxon>
        <taxon>Lachnospiraceae</taxon>
        <taxon>Lachnospira</taxon>
    </lineage>
</organism>
<feature type="domain" description="Bacterial repeat" evidence="3">
    <location>
        <begin position="1346"/>
        <end position="1398"/>
    </location>
</feature>
<dbReference type="InterPro" id="IPR042229">
    <property type="entry name" value="Listeria/Bacterioides_rpt_sf"/>
</dbReference>
<dbReference type="Gene3D" id="2.60.40.4270">
    <property type="entry name" value="Listeria-Bacteroides repeat domain"/>
    <property type="match status" value="9"/>
</dbReference>
<comment type="subcellular location">
    <subcellularLocation>
        <location evidence="1">Cell envelope</location>
    </subcellularLocation>
</comment>
<reference evidence="4 5" key="1">
    <citation type="submission" date="2015-09" db="EMBL/GenBank/DDBJ databases">
        <authorList>
            <consortium name="Pathogen Informatics"/>
        </authorList>
    </citation>
    <scope>NUCLEOTIDE SEQUENCE [LARGE SCALE GENOMIC DNA]</scope>
    <source>
        <strain evidence="4 5">2789STDY5834878</strain>
    </source>
</reference>